<proteinExistence type="predicted"/>
<accession>A0AAN9J7Q3</accession>
<organism evidence="2 3">
    <name type="scientific">Clitoria ternatea</name>
    <name type="common">Butterfly pea</name>
    <dbReference type="NCBI Taxonomy" id="43366"/>
    <lineage>
        <taxon>Eukaryota</taxon>
        <taxon>Viridiplantae</taxon>
        <taxon>Streptophyta</taxon>
        <taxon>Embryophyta</taxon>
        <taxon>Tracheophyta</taxon>
        <taxon>Spermatophyta</taxon>
        <taxon>Magnoliopsida</taxon>
        <taxon>eudicotyledons</taxon>
        <taxon>Gunneridae</taxon>
        <taxon>Pentapetalae</taxon>
        <taxon>rosids</taxon>
        <taxon>fabids</taxon>
        <taxon>Fabales</taxon>
        <taxon>Fabaceae</taxon>
        <taxon>Papilionoideae</taxon>
        <taxon>50 kb inversion clade</taxon>
        <taxon>NPAAA clade</taxon>
        <taxon>indigoferoid/millettioid clade</taxon>
        <taxon>Phaseoleae</taxon>
        <taxon>Clitoria</taxon>
    </lineage>
</organism>
<sequence length="129" mass="13829">MPQAIEGTVIPTNTAPTTVCGGGSQPSNEPMLATEAPSVAQKLSADVRSSLSEMYTWYKLAHDEKNIIGEKCSNTQDVGSEFQERLGEVGSTMAGAGSASHSQPPRWDDPLVWVSSEDDPKNWHVQVGK</sequence>
<dbReference type="Proteomes" id="UP001359559">
    <property type="component" value="Unassembled WGS sequence"/>
</dbReference>
<keyword evidence="3" id="KW-1185">Reference proteome</keyword>
<comment type="caution">
    <text evidence="2">The sequence shown here is derived from an EMBL/GenBank/DDBJ whole genome shotgun (WGS) entry which is preliminary data.</text>
</comment>
<evidence type="ECO:0000313" key="3">
    <source>
        <dbReference type="Proteomes" id="UP001359559"/>
    </source>
</evidence>
<evidence type="ECO:0000313" key="2">
    <source>
        <dbReference type="EMBL" id="KAK7293219.1"/>
    </source>
</evidence>
<feature type="region of interest" description="Disordered" evidence="1">
    <location>
        <begin position="91"/>
        <end position="111"/>
    </location>
</feature>
<dbReference type="AlphaFoldDB" id="A0AAN9J7Q3"/>
<reference evidence="2 3" key="1">
    <citation type="submission" date="2024-01" db="EMBL/GenBank/DDBJ databases">
        <title>The genomes of 5 underutilized Papilionoideae crops provide insights into root nodulation and disease resistance.</title>
        <authorList>
            <person name="Yuan L."/>
        </authorList>
    </citation>
    <scope>NUCLEOTIDE SEQUENCE [LARGE SCALE GENOMIC DNA]</scope>
    <source>
        <strain evidence="2">LY-2023</strain>
        <tissue evidence="2">Leaf</tissue>
    </source>
</reference>
<feature type="region of interest" description="Disordered" evidence="1">
    <location>
        <begin position="1"/>
        <end position="33"/>
    </location>
</feature>
<name>A0AAN9J7Q3_CLITE</name>
<gene>
    <name evidence="2" type="ORF">RJT34_16082</name>
</gene>
<protein>
    <submittedName>
        <fullName evidence="2">Uncharacterized protein</fullName>
    </submittedName>
</protein>
<evidence type="ECO:0000256" key="1">
    <source>
        <dbReference type="SAM" id="MobiDB-lite"/>
    </source>
</evidence>
<dbReference type="EMBL" id="JAYKXN010000004">
    <property type="protein sequence ID" value="KAK7293219.1"/>
    <property type="molecule type" value="Genomic_DNA"/>
</dbReference>